<evidence type="ECO:0000313" key="5">
    <source>
        <dbReference type="EMBL" id="GBL46058.1"/>
    </source>
</evidence>
<reference evidence="5 6" key="1">
    <citation type="journal article" date="2019" name="Front. Microbiol.">
        <title>Genomes of Neutrophilic Sulfur-Oxidizing Chemolithoautotrophs Representing 9 Proteobacterial Species From 8 Genera.</title>
        <authorList>
            <person name="Watanabe T."/>
            <person name="Kojima H."/>
            <person name="Umezawa K."/>
            <person name="Hori C."/>
            <person name="Takasuka T.E."/>
            <person name="Kato Y."/>
            <person name="Fukui M."/>
        </authorList>
    </citation>
    <scope>NUCLEOTIDE SEQUENCE [LARGE SCALE GENOMIC DNA]</scope>
    <source>
        <strain evidence="5 6">TTN</strain>
    </source>
</reference>
<dbReference type="GO" id="GO:0046872">
    <property type="term" value="F:metal ion binding"/>
    <property type="evidence" value="ECO:0007669"/>
    <property type="project" value="UniProtKB-KW"/>
</dbReference>
<evidence type="ECO:0000256" key="3">
    <source>
        <dbReference type="ARBA" id="ARBA00023014"/>
    </source>
</evidence>
<keyword evidence="3" id="KW-0411">Iron-sulfur</keyword>
<evidence type="ECO:0000259" key="4">
    <source>
        <dbReference type="PROSITE" id="PS51379"/>
    </source>
</evidence>
<sequence>MAIHEKTLIDADRLITSDKLVVDGVDVSGHWNTMILPRTLKDYDDDFETKIKTYSGAENVHRCWQCGSCTNSCTMYAQNTDFNPRYWIYLVRLGLKDEILKDKDIIWQCVSCNKCTNICPKDVRPEGVMKALAHWIEEEGYGSKSNSSIFDEEFTRQCLERGRIEDSEVMSNFFKNSKQDMMQMALHGWLGIFVARMNKWTELRQGNVFRFLSRTPIMHSLHMGLSMFIKPKTKSWGRTGDVLKQYVKEQKELAHG</sequence>
<dbReference type="InterPro" id="IPR051460">
    <property type="entry name" value="HdrC_iron-sulfur_subunit"/>
</dbReference>
<evidence type="ECO:0000256" key="1">
    <source>
        <dbReference type="ARBA" id="ARBA00022723"/>
    </source>
</evidence>
<dbReference type="OrthoDB" id="9794954at2"/>
<dbReference type="PROSITE" id="PS00198">
    <property type="entry name" value="4FE4S_FER_1"/>
    <property type="match status" value="1"/>
</dbReference>
<dbReference type="GO" id="GO:0005886">
    <property type="term" value="C:plasma membrane"/>
    <property type="evidence" value="ECO:0007669"/>
    <property type="project" value="TreeGrafter"/>
</dbReference>
<organism evidence="5 6">
    <name type="scientific">Sulfuriferula multivorans</name>
    <dbReference type="NCBI Taxonomy" id="1559896"/>
    <lineage>
        <taxon>Bacteria</taxon>
        <taxon>Pseudomonadati</taxon>
        <taxon>Pseudomonadota</taxon>
        <taxon>Betaproteobacteria</taxon>
        <taxon>Nitrosomonadales</taxon>
        <taxon>Sulfuricellaceae</taxon>
        <taxon>Sulfuriferula</taxon>
    </lineage>
</organism>
<dbReference type="Pfam" id="PF13183">
    <property type="entry name" value="Fer4_8"/>
    <property type="match status" value="1"/>
</dbReference>
<dbReference type="EMBL" id="BGOW01000015">
    <property type="protein sequence ID" value="GBL46058.1"/>
    <property type="molecule type" value="Genomic_DNA"/>
</dbReference>
<accession>A0A401JEL1</accession>
<evidence type="ECO:0000313" key="6">
    <source>
        <dbReference type="Proteomes" id="UP000286806"/>
    </source>
</evidence>
<dbReference type="AlphaFoldDB" id="A0A401JEL1"/>
<feature type="domain" description="4Fe-4S ferredoxin-type" evidence="4">
    <location>
        <begin position="97"/>
        <end position="129"/>
    </location>
</feature>
<dbReference type="InterPro" id="IPR017896">
    <property type="entry name" value="4Fe4S_Fe-S-bd"/>
</dbReference>
<dbReference type="PROSITE" id="PS51379">
    <property type="entry name" value="4FE4S_FER_2"/>
    <property type="match status" value="1"/>
</dbReference>
<dbReference type="PANTHER" id="PTHR43255:SF2">
    <property type="entry name" value="HETERODISULFIDE REDUCTASE RELATED PROTEIN"/>
    <property type="match status" value="1"/>
</dbReference>
<keyword evidence="6" id="KW-1185">Reference proteome</keyword>
<dbReference type="Proteomes" id="UP000286806">
    <property type="component" value="Unassembled WGS sequence"/>
</dbReference>
<dbReference type="RefSeq" id="WP_124704852.1">
    <property type="nucleotide sequence ID" value="NZ_BGOW01000015.1"/>
</dbReference>
<keyword evidence="2" id="KW-0408">Iron</keyword>
<dbReference type="Gene3D" id="1.10.1060.10">
    <property type="entry name" value="Alpha-helical ferredoxin"/>
    <property type="match status" value="1"/>
</dbReference>
<dbReference type="PANTHER" id="PTHR43255">
    <property type="entry name" value="IRON-SULFUR-BINDING OXIDOREDUCTASE FADF-RELATED-RELATED"/>
    <property type="match status" value="1"/>
</dbReference>
<dbReference type="GO" id="GO:0051536">
    <property type="term" value="F:iron-sulfur cluster binding"/>
    <property type="evidence" value="ECO:0007669"/>
    <property type="project" value="UniProtKB-KW"/>
</dbReference>
<keyword evidence="1" id="KW-0479">Metal-binding</keyword>
<name>A0A401JEL1_9PROT</name>
<dbReference type="InterPro" id="IPR017900">
    <property type="entry name" value="4Fe4S_Fe_S_CS"/>
</dbReference>
<evidence type="ECO:0000256" key="2">
    <source>
        <dbReference type="ARBA" id="ARBA00023004"/>
    </source>
</evidence>
<protein>
    <submittedName>
        <fullName evidence="5">CoB--CoM heterodisulfide reductase subunit C</fullName>
    </submittedName>
</protein>
<comment type="caution">
    <text evidence="5">The sequence shown here is derived from an EMBL/GenBank/DDBJ whole genome shotgun (WGS) entry which is preliminary data.</text>
</comment>
<dbReference type="SUPFAM" id="SSF46548">
    <property type="entry name" value="alpha-helical ferredoxin"/>
    <property type="match status" value="1"/>
</dbReference>
<proteinExistence type="predicted"/>
<gene>
    <name evidence="5" type="ORF">SFMTTN_1870</name>
</gene>
<dbReference type="InterPro" id="IPR009051">
    <property type="entry name" value="Helical_ferredxn"/>
</dbReference>